<evidence type="ECO:0000313" key="1">
    <source>
        <dbReference type="EMBL" id="KIM88386.1"/>
    </source>
</evidence>
<keyword evidence="2" id="KW-1185">Reference proteome</keyword>
<sequence>MFAAQSFLQTFPELNNTSSCHITNSNPPHNKNLIHFLRTNKRQRQNAGKREAQKAVEADWLATLAKMLEPFAGGGGGKGGVGMKASVDWNGKLVWD</sequence>
<dbReference type="AlphaFoldDB" id="A0A0C3GCL6"/>
<dbReference type="HOGENOM" id="CLU_2360471_0_0_1"/>
<protein>
    <submittedName>
        <fullName evidence="1">Uncharacterized protein</fullName>
    </submittedName>
</protein>
<reference evidence="2" key="2">
    <citation type="submission" date="2015-01" db="EMBL/GenBank/DDBJ databases">
        <title>Evolutionary Origins and Diversification of the Mycorrhizal Mutualists.</title>
        <authorList>
            <consortium name="DOE Joint Genome Institute"/>
            <consortium name="Mycorrhizal Genomics Consortium"/>
            <person name="Kohler A."/>
            <person name="Kuo A."/>
            <person name="Nagy L.G."/>
            <person name="Floudas D."/>
            <person name="Copeland A."/>
            <person name="Barry K.W."/>
            <person name="Cichocki N."/>
            <person name="Veneault-Fourrey C."/>
            <person name="LaButti K."/>
            <person name="Lindquist E.A."/>
            <person name="Lipzen A."/>
            <person name="Lundell T."/>
            <person name="Morin E."/>
            <person name="Murat C."/>
            <person name="Riley R."/>
            <person name="Ohm R."/>
            <person name="Sun H."/>
            <person name="Tunlid A."/>
            <person name="Henrissat B."/>
            <person name="Grigoriev I.V."/>
            <person name="Hibbett D.S."/>
            <person name="Martin F."/>
        </authorList>
    </citation>
    <scope>NUCLEOTIDE SEQUENCE [LARGE SCALE GENOMIC DNA]</scope>
    <source>
        <strain evidence="2">F 1598</strain>
    </source>
</reference>
<proteinExistence type="predicted"/>
<dbReference type="EMBL" id="KN832977">
    <property type="protein sequence ID" value="KIM88386.1"/>
    <property type="molecule type" value="Genomic_DNA"/>
</dbReference>
<dbReference type="InParanoid" id="A0A0C3GCL6"/>
<dbReference type="Proteomes" id="UP000054166">
    <property type="component" value="Unassembled WGS sequence"/>
</dbReference>
<reference evidence="1 2" key="1">
    <citation type="submission" date="2014-04" db="EMBL/GenBank/DDBJ databases">
        <authorList>
            <consortium name="DOE Joint Genome Institute"/>
            <person name="Kuo A."/>
            <person name="Tarkka M."/>
            <person name="Buscot F."/>
            <person name="Kohler A."/>
            <person name="Nagy L.G."/>
            <person name="Floudas D."/>
            <person name="Copeland A."/>
            <person name="Barry K.W."/>
            <person name="Cichocki N."/>
            <person name="Veneault-Fourrey C."/>
            <person name="LaButti K."/>
            <person name="Lindquist E.A."/>
            <person name="Lipzen A."/>
            <person name="Lundell T."/>
            <person name="Morin E."/>
            <person name="Murat C."/>
            <person name="Sun H."/>
            <person name="Tunlid A."/>
            <person name="Henrissat B."/>
            <person name="Grigoriev I.V."/>
            <person name="Hibbett D.S."/>
            <person name="Martin F."/>
            <person name="Nordberg H.P."/>
            <person name="Cantor M.N."/>
            <person name="Hua S.X."/>
        </authorList>
    </citation>
    <scope>NUCLEOTIDE SEQUENCE [LARGE SCALE GENOMIC DNA]</scope>
    <source>
        <strain evidence="1 2">F 1598</strain>
    </source>
</reference>
<gene>
    <name evidence="1" type="ORF">PILCRDRAFT_814286</name>
</gene>
<name>A0A0C3GCL6_PILCF</name>
<accession>A0A0C3GCL6</accession>
<evidence type="ECO:0000313" key="2">
    <source>
        <dbReference type="Proteomes" id="UP000054166"/>
    </source>
</evidence>
<organism evidence="1 2">
    <name type="scientific">Piloderma croceum (strain F 1598)</name>
    <dbReference type="NCBI Taxonomy" id="765440"/>
    <lineage>
        <taxon>Eukaryota</taxon>
        <taxon>Fungi</taxon>
        <taxon>Dikarya</taxon>
        <taxon>Basidiomycota</taxon>
        <taxon>Agaricomycotina</taxon>
        <taxon>Agaricomycetes</taxon>
        <taxon>Agaricomycetidae</taxon>
        <taxon>Atheliales</taxon>
        <taxon>Atheliaceae</taxon>
        <taxon>Piloderma</taxon>
    </lineage>
</organism>